<reference evidence="3" key="1">
    <citation type="submission" date="2016-01" db="EMBL/GenBank/DDBJ databases">
        <authorList>
            <person name="Mitreva M."/>
            <person name="Pepin K.H."/>
            <person name="Mihindukulasuriya K.A."/>
            <person name="Fulton R."/>
            <person name="Fronick C."/>
            <person name="O'Laughlin M."/>
            <person name="Miner T."/>
            <person name="Herter B."/>
            <person name="Rosa B.A."/>
            <person name="Cordes M."/>
            <person name="Tomlinson C."/>
            <person name="Wollam A."/>
            <person name="Palsikar V.B."/>
            <person name="Mardis E.R."/>
            <person name="Wilson R.K."/>
        </authorList>
    </citation>
    <scope>NUCLEOTIDE SEQUENCE [LARGE SCALE GENOMIC DNA]</scope>
    <source>
        <strain evidence="3">DNF01167</strain>
    </source>
</reference>
<dbReference type="GO" id="GO:0071453">
    <property type="term" value="P:cellular response to oxygen levels"/>
    <property type="evidence" value="ECO:0007669"/>
    <property type="project" value="TreeGrafter"/>
</dbReference>
<feature type="domain" description="Phosphoadenosine phosphosulphate reductase" evidence="1">
    <location>
        <begin position="33"/>
        <end position="239"/>
    </location>
</feature>
<dbReference type="STRING" id="1379.HMPREF3186_00748"/>
<name>A0A133ZZZ6_9BACL</name>
<evidence type="ECO:0000313" key="2">
    <source>
        <dbReference type="EMBL" id="KXB60988.1"/>
    </source>
</evidence>
<dbReference type="InterPro" id="IPR021845">
    <property type="entry name" value="DUF3440"/>
</dbReference>
<dbReference type="EMBL" id="LSDC01000047">
    <property type="protein sequence ID" value="KXB60988.1"/>
    <property type="molecule type" value="Genomic_DNA"/>
</dbReference>
<dbReference type="PANTHER" id="PTHR30083:SF0">
    <property type="entry name" value="3'-PHOSPHOADENOSINE 5'-PHOSPHOSULFATE SULFOTRANSFERASE (PAPS REDUCTASE)_FAD SYNTHETASE"/>
    <property type="match status" value="1"/>
</dbReference>
<dbReference type="OrthoDB" id="9774475at2"/>
<organism evidence="2 3">
    <name type="scientific">Gemella haemolysans</name>
    <dbReference type="NCBI Taxonomy" id="1379"/>
    <lineage>
        <taxon>Bacteria</taxon>
        <taxon>Bacillati</taxon>
        <taxon>Bacillota</taxon>
        <taxon>Bacilli</taxon>
        <taxon>Bacillales</taxon>
        <taxon>Gemellaceae</taxon>
        <taxon>Gemella</taxon>
    </lineage>
</organism>
<evidence type="ECO:0000313" key="3">
    <source>
        <dbReference type="Proteomes" id="UP000070355"/>
    </source>
</evidence>
<dbReference type="Gene3D" id="3.40.50.620">
    <property type="entry name" value="HUPs"/>
    <property type="match status" value="1"/>
</dbReference>
<dbReference type="PANTHER" id="PTHR30083">
    <property type="entry name" value="TRANSCRIPTIONAL REGULATOR-RELATED"/>
    <property type="match status" value="1"/>
</dbReference>
<sequence>MKGVIILKIYCNENVFEASKDRVKYIFDEFENIYVSFSGGKDSGVCMHLMCEEARKRNRKIGVLFIDIEAHYQMTIDYSIQMIEKYKDVITPYWICLPMLTDNSLSYNEMTWSWWETEKKDIWVREMPTMDYVINVDNNPIDYYKYNMTFEDFVAKFGKWFGKDEKTACIIGIRTQESLNRWRALTTKNKRKYKDIMYSTQVDENVYNFYPIYDYTTEDIWTYYGKTGNEYNKFYDLMYKAGVSIHSMRIDEPFGDTAKAGLNMFKIIEPKTWVKIVGRVAGANFGNIYANSTINTANYKLPKGHSWESFTYFLLDTLPKNASDHYKEKFNKFIKWWTEKGSGMRQEDIDILNINYNGAIFQTGEMSTRGNKDKEVIKFNHVVDTIPELDSKQDVLTWKRMAMCIIKNDYFCKSLSFGISKEQLKRRKETMKKYESIL</sequence>
<protein>
    <submittedName>
        <fullName evidence="2">Phosphoadenosine phosphosulfate reductase family protein</fullName>
    </submittedName>
</protein>
<dbReference type="AlphaFoldDB" id="A0A133ZZZ6"/>
<dbReference type="InterPro" id="IPR014729">
    <property type="entry name" value="Rossmann-like_a/b/a_fold"/>
</dbReference>
<dbReference type="GO" id="GO:0003824">
    <property type="term" value="F:catalytic activity"/>
    <property type="evidence" value="ECO:0007669"/>
    <property type="project" value="InterPro"/>
</dbReference>
<dbReference type="PATRIC" id="fig|1379.3.peg.726"/>
<proteinExistence type="predicted"/>
<dbReference type="Pfam" id="PF01507">
    <property type="entry name" value="PAPS_reduct"/>
    <property type="match status" value="1"/>
</dbReference>
<dbReference type="InterPro" id="IPR002500">
    <property type="entry name" value="PAPS_reduct_dom"/>
</dbReference>
<accession>A0A133ZZZ6</accession>
<dbReference type="Proteomes" id="UP000070355">
    <property type="component" value="Unassembled WGS sequence"/>
</dbReference>
<dbReference type="Pfam" id="PF11922">
    <property type="entry name" value="DUF3440"/>
    <property type="match status" value="1"/>
</dbReference>
<evidence type="ECO:0000259" key="1">
    <source>
        <dbReference type="Pfam" id="PF01507"/>
    </source>
</evidence>
<comment type="caution">
    <text evidence="2">The sequence shown here is derived from an EMBL/GenBank/DDBJ whole genome shotgun (WGS) entry which is preliminary data.</text>
</comment>
<dbReference type="SUPFAM" id="SSF52402">
    <property type="entry name" value="Adenine nucleotide alpha hydrolases-like"/>
    <property type="match status" value="1"/>
</dbReference>
<dbReference type="CDD" id="cd23947">
    <property type="entry name" value="PAPS_reductase-like_YbdN"/>
    <property type="match status" value="1"/>
</dbReference>
<gene>
    <name evidence="2" type="ORF">HMPREF3186_00748</name>
</gene>